<dbReference type="Pfam" id="PF13365">
    <property type="entry name" value="Trypsin_2"/>
    <property type="match status" value="1"/>
</dbReference>
<evidence type="ECO:0000256" key="1">
    <source>
        <dbReference type="ARBA" id="ARBA00022670"/>
    </source>
</evidence>
<dbReference type="EMBL" id="CADCVE010000091">
    <property type="protein sequence ID" value="CAA9462680.1"/>
    <property type="molecule type" value="Genomic_DNA"/>
</dbReference>
<dbReference type="InterPro" id="IPR036034">
    <property type="entry name" value="PDZ_sf"/>
</dbReference>
<feature type="region of interest" description="Disordered" evidence="3">
    <location>
        <begin position="28"/>
        <end position="49"/>
    </location>
</feature>
<dbReference type="InterPro" id="IPR009003">
    <property type="entry name" value="Peptidase_S1_PA"/>
</dbReference>
<evidence type="ECO:0000313" key="5">
    <source>
        <dbReference type="EMBL" id="CAA9462680.1"/>
    </source>
</evidence>
<organism evidence="5">
    <name type="scientific">uncultured Rubrobacteraceae bacterium</name>
    <dbReference type="NCBI Taxonomy" id="349277"/>
    <lineage>
        <taxon>Bacteria</taxon>
        <taxon>Bacillati</taxon>
        <taxon>Actinomycetota</taxon>
        <taxon>Rubrobacteria</taxon>
        <taxon>Rubrobacterales</taxon>
        <taxon>Rubrobacteraceae</taxon>
        <taxon>environmental samples</taxon>
    </lineage>
</organism>
<gene>
    <name evidence="5" type="ORF">AVDCRST_MAG28-3567</name>
</gene>
<dbReference type="GO" id="GO:0004252">
    <property type="term" value="F:serine-type endopeptidase activity"/>
    <property type="evidence" value="ECO:0007669"/>
    <property type="project" value="InterPro"/>
</dbReference>
<evidence type="ECO:0000256" key="3">
    <source>
        <dbReference type="SAM" id="MobiDB-lite"/>
    </source>
</evidence>
<protein>
    <submittedName>
        <fullName evidence="5">HtrA protease/chaperone protein</fullName>
    </submittedName>
</protein>
<accession>A0A6J4R318</accession>
<evidence type="ECO:0000259" key="4">
    <source>
        <dbReference type="Pfam" id="PF13180"/>
    </source>
</evidence>
<dbReference type="InterPro" id="IPR051201">
    <property type="entry name" value="Chloro_Bact_Ser_Proteases"/>
</dbReference>
<name>A0A6J4R318_9ACTN</name>
<dbReference type="Gene3D" id="2.30.42.10">
    <property type="match status" value="1"/>
</dbReference>
<dbReference type="AlphaFoldDB" id="A0A6J4R318"/>
<dbReference type="SUPFAM" id="SSF50156">
    <property type="entry name" value="PDZ domain-like"/>
    <property type="match status" value="1"/>
</dbReference>
<reference evidence="5" key="1">
    <citation type="submission" date="2020-02" db="EMBL/GenBank/DDBJ databases">
        <authorList>
            <person name="Meier V. D."/>
        </authorList>
    </citation>
    <scope>NUCLEOTIDE SEQUENCE</scope>
    <source>
        <strain evidence="5">AVDCRST_MAG28</strain>
    </source>
</reference>
<proteinExistence type="predicted"/>
<dbReference type="SUPFAM" id="SSF50494">
    <property type="entry name" value="Trypsin-like serine proteases"/>
    <property type="match status" value="1"/>
</dbReference>
<dbReference type="Gene3D" id="2.40.10.120">
    <property type="match status" value="1"/>
</dbReference>
<keyword evidence="2" id="KW-0378">Hydrolase</keyword>
<dbReference type="InterPro" id="IPR001478">
    <property type="entry name" value="PDZ"/>
</dbReference>
<dbReference type="PANTHER" id="PTHR43343">
    <property type="entry name" value="PEPTIDASE S12"/>
    <property type="match status" value="1"/>
</dbReference>
<dbReference type="PANTHER" id="PTHR43343:SF3">
    <property type="entry name" value="PROTEASE DO-LIKE 8, CHLOROPLASTIC"/>
    <property type="match status" value="1"/>
</dbReference>
<evidence type="ECO:0000256" key="2">
    <source>
        <dbReference type="ARBA" id="ARBA00022801"/>
    </source>
</evidence>
<dbReference type="PRINTS" id="PR00834">
    <property type="entry name" value="PROTEASES2C"/>
</dbReference>
<feature type="region of interest" description="Disordered" evidence="3">
    <location>
        <begin position="357"/>
        <end position="388"/>
    </location>
</feature>
<feature type="domain" description="PDZ" evidence="4">
    <location>
        <begin position="273"/>
        <end position="369"/>
    </location>
</feature>
<dbReference type="GO" id="GO:0006508">
    <property type="term" value="P:proteolysis"/>
    <property type="evidence" value="ECO:0007669"/>
    <property type="project" value="UniProtKB-KW"/>
</dbReference>
<keyword evidence="1 5" id="KW-0645">Protease</keyword>
<sequence>MIATIFFYLGFFGLEGRPRDLKIEEARQAPPATVEEGVNPGGEEGPSVREVYTRDGPGVVTVDVASQERGAGGGSGFVIDERGYIATNQHVVDGADSVSVRFSTGARETAEVVGEDASTDMAVLRVEAPEEGLKPLTLGDSDSVGVGDPVIAIGNPLNIGISVTTGIISGLGRPIDAPNGYTINGAVQTDAALSSGNSGGPLLDSRGEVIGINSLSAAAPGFGTVTQGVNFAVPINTVRSVAEQLIQTGRAEHGYIGVRMFPASVEELASYSGLSSEELSNDYGLPENGAIISEAIEGGPADEAGVQGSGGDQEIAGLNVPLGDVVTEVEGERVTTPDDVSKVVNYLQPGDNLNLTVVTPGEEPREVDITLGDQPDEEPSTRSVPRVG</sequence>
<dbReference type="Pfam" id="PF13180">
    <property type="entry name" value="PDZ_2"/>
    <property type="match status" value="1"/>
</dbReference>
<dbReference type="InterPro" id="IPR001940">
    <property type="entry name" value="Peptidase_S1C"/>
</dbReference>